<organism evidence="7 8">
    <name type="scientific">Varanus komodoensis</name>
    <name type="common">Komodo dragon</name>
    <dbReference type="NCBI Taxonomy" id="61221"/>
    <lineage>
        <taxon>Eukaryota</taxon>
        <taxon>Metazoa</taxon>
        <taxon>Chordata</taxon>
        <taxon>Craniata</taxon>
        <taxon>Vertebrata</taxon>
        <taxon>Euteleostomi</taxon>
        <taxon>Lepidosauria</taxon>
        <taxon>Squamata</taxon>
        <taxon>Bifurcata</taxon>
        <taxon>Unidentata</taxon>
        <taxon>Episquamata</taxon>
        <taxon>Toxicofera</taxon>
        <taxon>Anguimorpha</taxon>
        <taxon>Paleoanguimorpha</taxon>
        <taxon>Varanoidea</taxon>
        <taxon>Varanidae</taxon>
        <taxon>Varanus</taxon>
    </lineage>
</organism>
<dbReference type="InterPro" id="IPR001304">
    <property type="entry name" value="C-type_lectin-like"/>
</dbReference>
<reference evidence="7" key="1">
    <citation type="submission" date="2025-08" db="UniProtKB">
        <authorList>
            <consortium name="Ensembl"/>
        </authorList>
    </citation>
    <scope>IDENTIFICATION</scope>
</reference>
<evidence type="ECO:0000259" key="6">
    <source>
        <dbReference type="PROSITE" id="PS50041"/>
    </source>
</evidence>
<keyword evidence="5" id="KW-0812">Transmembrane</keyword>
<proteinExistence type="predicted"/>
<protein>
    <recommendedName>
        <fullName evidence="6">C-type lectin domain-containing protein</fullName>
    </recommendedName>
</protein>
<dbReference type="PANTHER" id="PTHR45710:SF35">
    <property type="entry name" value="C-TYPE LECTIN DOMAIN FAMILY 2 MEMBER D"/>
    <property type="match status" value="1"/>
</dbReference>
<dbReference type="GO" id="GO:0005576">
    <property type="term" value="C:extracellular region"/>
    <property type="evidence" value="ECO:0007669"/>
    <property type="project" value="UniProtKB-SubCell"/>
</dbReference>
<dbReference type="SMART" id="SM00034">
    <property type="entry name" value="CLECT"/>
    <property type="match status" value="1"/>
</dbReference>
<dbReference type="InterPro" id="IPR016186">
    <property type="entry name" value="C-type_lectin-like/link_sf"/>
</dbReference>
<evidence type="ECO:0000313" key="8">
    <source>
        <dbReference type="Proteomes" id="UP000694545"/>
    </source>
</evidence>
<evidence type="ECO:0000256" key="4">
    <source>
        <dbReference type="ARBA" id="ARBA00022734"/>
    </source>
</evidence>
<name>A0A8D2J6A9_VARKO</name>
<feature type="transmembrane region" description="Helical" evidence="5">
    <location>
        <begin position="40"/>
        <end position="59"/>
    </location>
</feature>
<dbReference type="PROSITE" id="PS50041">
    <property type="entry name" value="C_TYPE_LECTIN_2"/>
    <property type="match status" value="1"/>
</dbReference>
<dbReference type="AlphaFoldDB" id="A0A8D2J6A9"/>
<evidence type="ECO:0000256" key="2">
    <source>
        <dbReference type="ARBA" id="ARBA00004613"/>
    </source>
</evidence>
<evidence type="ECO:0000256" key="3">
    <source>
        <dbReference type="ARBA" id="ARBA00022525"/>
    </source>
</evidence>
<dbReference type="Pfam" id="PF00059">
    <property type="entry name" value="Lectin_C"/>
    <property type="match status" value="1"/>
</dbReference>
<dbReference type="Ensembl" id="ENSVKKT00000007524.1">
    <property type="protein sequence ID" value="ENSVKKP00000007330.1"/>
    <property type="gene ID" value="ENSVKKG00000005274.1"/>
</dbReference>
<dbReference type="Gene3D" id="3.10.100.10">
    <property type="entry name" value="Mannose-Binding Protein A, subunit A"/>
    <property type="match status" value="1"/>
</dbReference>
<evidence type="ECO:0000256" key="5">
    <source>
        <dbReference type="SAM" id="Phobius"/>
    </source>
</evidence>
<keyword evidence="4" id="KW-0430">Lectin</keyword>
<sequence length="192" mass="22120">MNERRLSTSSLLSYDSPSVISSIGVQTNISKGSSCKAIKIVLAVISACLNVGLITWVIVLQRKDFIPLGPACPDSWIGYQGKCYYFSEEKRNWTSSQNFCMSYNSSLLTISCKKEKAFVMRFNGKNTAWIGLRREQGQPWKWTNGDNSTNFLFYSKQRFAPEHPWNALPEKLQIKRFSMLYLKEDYGVRFYM</sequence>
<dbReference type="SUPFAM" id="SSF56436">
    <property type="entry name" value="C-type lectin-like"/>
    <property type="match status" value="1"/>
</dbReference>
<keyword evidence="8" id="KW-1185">Reference proteome</keyword>
<dbReference type="GO" id="GO:0005886">
    <property type="term" value="C:plasma membrane"/>
    <property type="evidence" value="ECO:0007669"/>
    <property type="project" value="UniProtKB-SubCell"/>
</dbReference>
<evidence type="ECO:0000256" key="1">
    <source>
        <dbReference type="ARBA" id="ARBA00004401"/>
    </source>
</evidence>
<dbReference type="InterPro" id="IPR050828">
    <property type="entry name" value="C-type_lectin/matrix_domain"/>
</dbReference>
<dbReference type="CDD" id="cd03593">
    <property type="entry name" value="CLECT_NK_receptors_like"/>
    <property type="match status" value="1"/>
</dbReference>
<dbReference type="InterPro" id="IPR016187">
    <property type="entry name" value="CTDL_fold"/>
</dbReference>
<keyword evidence="5" id="KW-0472">Membrane</keyword>
<evidence type="ECO:0000313" key="7">
    <source>
        <dbReference type="Ensembl" id="ENSVKKP00000007330.1"/>
    </source>
</evidence>
<reference evidence="7" key="2">
    <citation type="submission" date="2025-09" db="UniProtKB">
        <authorList>
            <consortium name="Ensembl"/>
        </authorList>
    </citation>
    <scope>IDENTIFICATION</scope>
</reference>
<feature type="domain" description="C-type lectin" evidence="6">
    <location>
        <begin position="79"/>
        <end position="162"/>
    </location>
</feature>
<keyword evidence="5" id="KW-1133">Transmembrane helix</keyword>
<gene>
    <name evidence="7" type="primary">LOC123024223</name>
</gene>
<comment type="subcellular location">
    <subcellularLocation>
        <location evidence="1">Cell membrane</location>
        <topology evidence="1">Single-pass type II membrane protein</topology>
    </subcellularLocation>
    <subcellularLocation>
        <location evidence="2">Secreted</location>
    </subcellularLocation>
</comment>
<accession>A0A8D2J6A9</accession>
<dbReference type="Proteomes" id="UP000694545">
    <property type="component" value="Unplaced"/>
</dbReference>
<dbReference type="GO" id="GO:0030246">
    <property type="term" value="F:carbohydrate binding"/>
    <property type="evidence" value="ECO:0007669"/>
    <property type="project" value="UniProtKB-KW"/>
</dbReference>
<keyword evidence="3" id="KW-0964">Secreted</keyword>
<dbReference type="InterPro" id="IPR033992">
    <property type="entry name" value="NKR-like_CTLD"/>
</dbReference>
<dbReference type="PANTHER" id="PTHR45710">
    <property type="entry name" value="C-TYPE LECTIN DOMAIN-CONTAINING PROTEIN 180"/>
    <property type="match status" value="1"/>
</dbReference>